<dbReference type="GO" id="GO:0032259">
    <property type="term" value="P:methylation"/>
    <property type="evidence" value="ECO:0007669"/>
    <property type="project" value="UniProtKB-KW"/>
</dbReference>
<evidence type="ECO:0000256" key="3">
    <source>
        <dbReference type="ARBA" id="ARBA00022691"/>
    </source>
</evidence>
<gene>
    <name evidence="5" type="ORF">GQ466_08820</name>
</gene>
<sequence length="126" mass="13040">MDEQWNHNVHYHPLVLGFVPDGCGRALDVGCGDGTLIRKLAARARHVTGVDRSPEMIAAARAHCGDLPHARFAETGFPGTHPELFAPGSGTPASPGARCAGRPAASCPAAASAAACSGYSLLWQKP</sequence>
<evidence type="ECO:0000313" key="5">
    <source>
        <dbReference type="EMBL" id="MXQ64138.1"/>
    </source>
</evidence>
<dbReference type="InterPro" id="IPR041698">
    <property type="entry name" value="Methyltransf_25"/>
</dbReference>
<dbReference type="OrthoDB" id="6064711at2"/>
<keyword evidence="6" id="KW-1185">Reference proteome</keyword>
<dbReference type="Pfam" id="PF13649">
    <property type="entry name" value="Methyltransf_25"/>
    <property type="match status" value="1"/>
</dbReference>
<name>A0A6I4W3Y7_9ACTN</name>
<evidence type="ECO:0000313" key="6">
    <source>
        <dbReference type="Proteomes" id="UP000431901"/>
    </source>
</evidence>
<reference evidence="5 6" key="1">
    <citation type="submission" date="2019-12" db="EMBL/GenBank/DDBJ databases">
        <title>Nocardia macrotermitis sp. nov. and Nocardia aurantia sp. nov., isolated from the gut of the fungus growing-termite Macrotermes natalensis.</title>
        <authorList>
            <person name="Christine B."/>
            <person name="Rene B."/>
        </authorList>
    </citation>
    <scope>NUCLEOTIDE SEQUENCE [LARGE SCALE GENOMIC DNA]</scope>
    <source>
        <strain evidence="5 6">DSM 102126</strain>
    </source>
</reference>
<dbReference type="GO" id="GO:0008168">
    <property type="term" value="F:methyltransferase activity"/>
    <property type="evidence" value="ECO:0007669"/>
    <property type="project" value="UniProtKB-KW"/>
</dbReference>
<dbReference type="AlphaFoldDB" id="A0A6I4W3Y7"/>
<comment type="caution">
    <text evidence="5">The sequence shown here is derived from an EMBL/GenBank/DDBJ whole genome shotgun (WGS) entry which is preliminary data.</text>
</comment>
<protein>
    <submittedName>
        <fullName evidence="5">Methyltransferase domain-containing protein</fullName>
    </submittedName>
</protein>
<dbReference type="SUPFAM" id="SSF53335">
    <property type="entry name" value="S-adenosyl-L-methionine-dependent methyltransferases"/>
    <property type="match status" value="1"/>
</dbReference>
<dbReference type="EMBL" id="WUTW01000001">
    <property type="protein sequence ID" value="MXQ64138.1"/>
    <property type="molecule type" value="Genomic_DNA"/>
</dbReference>
<keyword evidence="2 5" id="KW-0808">Transferase</keyword>
<keyword evidence="1 5" id="KW-0489">Methyltransferase</keyword>
<keyword evidence="3" id="KW-0949">S-adenosyl-L-methionine</keyword>
<evidence type="ECO:0000256" key="1">
    <source>
        <dbReference type="ARBA" id="ARBA00022603"/>
    </source>
</evidence>
<dbReference type="PANTHER" id="PTHR43464">
    <property type="entry name" value="METHYLTRANSFERASE"/>
    <property type="match status" value="1"/>
</dbReference>
<dbReference type="InterPro" id="IPR029063">
    <property type="entry name" value="SAM-dependent_MTases_sf"/>
</dbReference>
<evidence type="ECO:0000256" key="2">
    <source>
        <dbReference type="ARBA" id="ARBA00022679"/>
    </source>
</evidence>
<feature type="domain" description="Methyltransferase" evidence="4">
    <location>
        <begin position="27"/>
        <end position="72"/>
    </location>
</feature>
<dbReference type="CDD" id="cd02440">
    <property type="entry name" value="AdoMet_MTases"/>
    <property type="match status" value="1"/>
</dbReference>
<evidence type="ECO:0000259" key="4">
    <source>
        <dbReference type="Pfam" id="PF13649"/>
    </source>
</evidence>
<proteinExistence type="predicted"/>
<accession>A0A6I4W3Y7</accession>
<organism evidence="5 6">
    <name type="scientific">Actinomadura rayongensis</name>
    <dbReference type="NCBI Taxonomy" id="1429076"/>
    <lineage>
        <taxon>Bacteria</taxon>
        <taxon>Bacillati</taxon>
        <taxon>Actinomycetota</taxon>
        <taxon>Actinomycetes</taxon>
        <taxon>Streptosporangiales</taxon>
        <taxon>Thermomonosporaceae</taxon>
        <taxon>Actinomadura</taxon>
    </lineage>
</organism>
<dbReference type="Proteomes" id="UP000431901">
    <property type="component" value="Unassembled WGS sequence"/>
</dbReference>
<dbReference type="PANTHER" id="PTHR43464:SF19">
    <property type="entry name" value="UBIQUINONE BIOSYNTHESIS O-METHYLTRANSFERASE, MITOCHONDRIAL"/>
    <property type="match status" value="1"/>
</dbReference>
<dbReference type="Gene3D" id="3.40.50.150">
    <property type="entry name" value="Vaccinia Virus protein VP39"/>
    <property type="match status" value="1"/>
</dbReference>
<dbReference type="RefSeq" id="WP_161102196.1">
    <property type="nucleotide sequence ID" value="NZ_JBHLYI010000017.1"/>
</dbReference>